<proteinExistence type="predicted"/>
<dbReference type="Proteomes" id="UP001206236">
    <property type="component" value="Unassembled WGS sequence"/>
</dbReference>
<evidence type="ECO:0000313" key="2">
    <source>
        <dbReference type="Proteomes" id="UP001206236"/>
    </source>
</evidence>
<accession>A0AAW5KJP7</accession>
<dbReference type="EMBL" id="JANGCN010000009">
    <property type="protein sequence ID" value="MCQ5152745.1"/>
    <property type="molecule type" value="Genomic_DNA"/>
</dbReference>
<reference evidence="1" key="1">
    <citation type="submission" date="2022-06" db="EMBL/GenBank/DDBJ databases">
        <title>Isolation of gut microbiota from human fecal samples.</title>
        <authorList>
            <person name="Pamer E.G."/>
            <person name="Barat B."/>
            <person name="Waligurski E."/>
            <person name="Medina S."/>
            <person name="Paddock L."/>
            <person name="Mostad J."/>
        </authorList>
    </citation>
    <scope>NUCLEOTIDE SEQUENCE</scope>
    <source>
        <strain evidence="1">DFI.5.57</strain>
    </source>
</reference>
<dbReference type="RefSeq" id="WP_117864213.1">
    <property type="nucleotide sequence ID" value="NZ_DAWBKL010000084.1"/>
</dbReference>
<gene>
    <name evidence="1" type="ORF">NE632_05430</name>
</gene>
<organism evidence="1 2">
    <name type="scientific">Ruminococcus bicirculans</name>
    <name type="common">ex Wegman et al. 2014</name>
    <dbReference type="NCBI Taxonomy" id="1160721"/>
    <lineage>
        <taxon>Bacteria</taxon>
        <taxon>Bacillati</taxon>
        <taxon>Bacillota</taxon>
        <taxon>Clostridia</taxon>
        <taxon>Eubacteriales</taxon>
        <taxon>Oscillospiraceae</taxon>
        <taxon>Ruminococcus</taxon>
    </lineage>
</organism>
<sequence length="128" mass="15085">MSELNANKECILDYFGKCVIEEVYDRALYGAKRTLELTTKNPIVLEKYSIFSELTQEQKKKLYELITETTVDIIYRFLEMIEEHDEEFKIIIENSSGKYSLTDISEKMGSEIADVDYEDGWIRRFSKI</sequence>
<comment type="caution">
    <text evidence="1">The sequence shown here is derived from an EMBL/GenBank/DDBJ whole genome shotgun (WGS) entry which is preliminary data.</text>
</comment>
<protein>
    <submittedName>
        <fullName evidence="1">Uncharacterized protein</fullName>
    </submittedName>
</protein>
<dbReference type="AlphaFoldDB" id="A0AAW5KJP7"/>
<name>A0AAW5KJP7_9FIRM</name>
<evidence type="ECO:0000313" key="1">
    <source>
        <dbReference type="EMBL" id="MCQ5152745.1"/>
    </source>
</evidence>